<name>A0A9W8M923_9AGAR</name>
<feature type="region of interest" description="Disordered" evidence="1">
    <location>
        <begin position="145"/>
        <end position="305"/>
    </location>
</feature>
<feature type="compositionally biased region" description="Low complexity" evidence="1">
    <location>
        <begin position="476"/>
        <end position="501"/>
    </location>
</feature>
<accession>A0A9W8M923</accession>
<organism evidence="2 3">
    <name type="scientific">Candolleomyces eurysporus</name>
    <dbReference type="NCBI Taxonomy" id="2828524"/>
    <lineage>
        <taxon>Eukaryota</taxon>
        <taxon>Fungi</taxon>
        <taxon>Dikarya</taxon>
        <taxon>Basidiomycota</taxon>
        <taxon>Agaricomycotina</taxon>
        <taxon>Agaricomycetes</taxon>
        <taxon>Agaricomycetidae</taxon>
        <taxon>Agaricales</taxon>
        <taxon>Agaricineae</taxon>
        <taxon>Psathyrellaceae</taxon>
        <taxon>Candolleomyces</taxon>
    </lineage>
</organism>
<comment type="caution">
    <text evidence="2">The sequence shown here is derived from an EMBL/GenBank/DDBJ whole genome shotgun (WGS) entry which is preliminary data.</text>
</comment>
<evidence type="ECO:0000313" key="2">
    <source>
        <dbReference type="EMBL" id="KAJ2921801.1"/>
    </source>
</evidence>
<reference evidence="2" key="1">
    <citation type="submission" date="2022-06" db="EMBL/GenBank/DDBJ databases">
        <title>Genome Sequence of Candolleomyces eurysporus.</title>
        <authorList>
            <person name="Buettner E."/>
        </authorList>
    </citation>
    <scope>NUCLEOTIDE SEQUENCE</scope>
    <source>
        <strain evidence="2">VTCC 930004</strain>
    </source>
</reference>
<feature type="compositionally biased region" description="Basic residues" evidence="1">
    <location>
        <begin position="270"/>
        <end position="284"/>
    </location>
</feature>
<keyword evidence="3" id="KW-1185">Reference proteome</keyword>
<protein>
    <submittedName>
        <fullName evidence="2">Uncharacterized protein</fullName>
    </submittedName>
</protein>
<feature type="compositionally biased region" description="Acidic residues" evidence="1">
    <location>
        <begin position="254"/>
        <end position="264"/>
    </location>
</feature>
<dbReference type="Proteomes" id="UP001140091">
    <property type="component" value="Unassembled WGS sequence"/>
</dbReference>
<evidence type="ECO:0000313" key="3">
    <source>
        <dbReference type="Proteomes" id="UP001140091"/>
    </source>
</evidence>
<sequence>MGIAPLETPDIFAATYEKMKTLKWKKGPPDTDGVVPLTFFTQLLPLFFALELPQHADVNNYEAVRQLRQWIAFVASQNLPLLAAFRPSRKQKDLLLSSPSALPSSLVSLASFPRSLSEHVIRSQISFVSDSDDEEEDVDQLQFDDDEEASLPGPSCKESAPEPSSPKKKTPGTRIYSLTGSPTDLTVPPDAGFITPGPYPAPKPVKTSKRAREDSPPVKVEKGAPNKNKRPRAEATDTVPRRAARPRASIVLSEPEEEAAEAEIEVSPVKKNKAKARPAPKPAKRSIAVAPSAVPPSVSDDEGPLSQFPASINTPTNDSSLPPHAQLLSFPAASVYSLIAPRSMALQSPEAATQLVTSASSLELRHRDDTDLHDHLRGFWDLAQGPKSIASNHQATRYETTRRFLSSYVQTLKHNRDRFVDELVNPDTLQNLIRSHPGAAFEQMCAVAPLQSFWKKTPQAENPPSYPASAVSVNRPPSSSTPPAYTPPSSSTTAHPSGSTALEFGSALSPSGSFAPPPTFGTSIAKDGNKNS</sequence>
<feature type="compositionally biased region" description="Low complexity" evidence="1">
    <location>
        <begin position="288"/>
        <end position="298"/>
    </location>
</feature>
<proteinExistence type="predicted"/>
<feature type="region of interest" description="Disordered" evidence="1">
    <location>
        <begin position="458"/>
        <end position="532"/>
    </location>
</feature>
<evidence type="ECO:0000256" key="1">
    <source>
        <dbReference type="SAM" id="MobiDB-lite"/>
    </source>
</evidence>
<dbReference type="EMBL" id="JANBPK010001548">
    <property type="protein sequence ID" value="KAJ2921801.1"/>
    <property type="molecule type" value="Genomic_DNA"/>
</dbReference>
<dbReference type="AlphaFoldDB" id="A0A9W8M923"/>
<feature type="non-terminal residue" evidence="2">
    <location>
        <position position="532"/>
    </location>
</feature>
<feature type="compositionally biased region" description="Basic and acidic residues" evidence="1">
    <location>
        <begin position="210"/>
        <end position="224"/>
    </location>
</feature>
<gene>
    <name evidence="2" type="ORF">H1R20_g15298</name>
</gene>